<evidence type="ECO:0000313" key="1">
    <source>
        <dbReference type="EMBL" id="EOT42761.1"/>
    </source>
</evidence>
<reference evidence="1 2" key="1">
    <citation type="submission" date="2013-03" db="EMBL/GenBank/DDBJ databases">
        <title>The Genome Sequence of Enterococcus dispar ATCC_51266 (Illumina only assembly).</title>
        <authorList>
            <consortium name="The Broad Institute Genomics Platform"/>
            <consortium name="The Broad Institute Genome Sequencing Center for Infectious Disease"/>
            <person name="Earl A."/>
            <person name="Russ C."/>
            <person name="Gilmore M."/>
            <person name="Surin D."/>
            <person name="Walker B."/>
            <person name="Young S."/>
            <person name="Zeng Q."/>
            <person name="Gargeya S."/>
            <person name="Fitzgerald M."/>
            <person name="Haas B."/>
            <person name="Abouelleil A."/>
            <person name="Allen A.W."/>
            <person name="Alvarado L."/>
            <person name="Arachchi H.M."/>
            <person name="Berlin A.M."/>
            <person name="Chapman S.B."/>
            <person name="Gainer-Dewar J."/>
            <person name="Goldberg J."/>
            <person name="Griggs A."/>
            <person name="Gujja S."/>
            <person name="Hansen M."/>
            <person name="Howarth C."/>
            <person name="Imamovic A."/>
            <person name="Ireland A."/>
            <person name="Larimer J."/>
            <person name="McCowan C."/>
            <person name="Murphy C."/>
            <person name="Pearson M."/>
            <person name="Poon T.W."/>
            <person name="Priest M."/>
            <person name="Roberts A."/>
            <person name="Saif S."/>
            <person name="Shea T."/>
            <person name="Sisk P."/>
            <person name="Sykes S."/>
            <person name="Wortman J."/>
            <person name="Nusbaum C."/>
            <person name="Birren B."/>
        </authorList>
    </citation>
    <scope>NUCLEOTIDE SEQUENCE [LARGE SCALE GENOMIC DNA]</scope>
    <source>
        <strain evidence="1 2">ATCC 51266</strain>
    </source>
</reference>
<protein>
    <submittedName>
        <fullName evidence="1">Uncharacterized protein</fullName>
    </submittedName>
</protein>
<dbReference type="PATRIC" id="fig|1139219.3.peg.1086"/>
<dbReference type="Proteomes" id="UP000014127">
    <property type="component" value="Unassembled WGS sequence"/>
</dbReference>
<proteinExistence type="predicted"/>
<organism evidence="1 2">
    <name type="scientific">Enterococcus dispar ATCC 51266</name>
    <dbReference type="NCBI Taxonomy" id="1139219"/>
    <lineage>
        <taxon>Bacteria</taxon>
        <taxon>Bacillati</taxon>
        <taxon>Bacillota</taxon>
        <taxon>Bacilli</taxon>
        <taxon>Lactobacillales</taxon>
        <taxon>Enterococcaceae</taxon>
        <taxon>Enterococcus</taxon>
    </lineage>
</organism>
<dbReference type="STRING" id="44009.RV01_GL002519"/>
<name>S1NGF5_9ENTE</name>
<keyword evidence="2" id="KW-1185">Reference proteome</keyword>
<accession>S1NGF5</accession>
<dbReference type="EMBL" id="AHYR01000004">
    <property type="protein sequence ID" value="EOT42761.1"/>
    <property type="molecule type" value="Genomic_DNA"/>
</dbReference>
<dbReference type="AlphaFoldDB" id="S1NGF5"/>
<comment type="caution">
    <text evidence="1">The sequence shown here is derived from an EMBL/GenBank/DDBJ whole genome shotgun (WGS) entry which is preliminary data.</text>
</comment>
<sequence>MEEIQYMKLTDEDLDRLADRVCSRLASIQRNEFKKMREYTFHNTRLLLSNYRKLSAHVKNVEEQLEEDKETFWDHRYLTLSSLMQNKAKTVKIMRNVDKALAEYKQECADNGSINYSIIDLKYLAKRSMSDELIASRFGIDRTTVNRKTKEAINELSPILYGVGALDIK</sequence>
<gene>
    <name evidence="1" type="ORF">OMK_01122</name>
</gene>
<dbReference type="eggNOG" id="ENOG5033CK8">
    <property type="taxonomic scope" value="Bacteria"/>
</dbReference>
<dbReference type="HOGENOM" id="CLU_097117_0_0_9"/>
<dbReference type="OrthoDB" id="2186153at2"/>
<evidence type="ECO:0000313" key="2">
    <source>
        <dbReference type="Proteomes" id="UP000014127"/>
    </source>
</evidence>
<dbReference type="RefSeq" id="WP_016172300.1">
    <property type="nucleotide sequence ID" value="NZ_ASWK01000001.1"/>
</dbReference>